<gene>
    <name evidence="10 11" type="primary">nadA</name>
    <name evidence="11" type="ORF">J4035_05830</name>
</gene>
<dbReference type="NCBIfam" id="NF006883">
    <property type="entry name" value="PRK09375.2-4"/>
    <property type="match status" value="1"/>
</dbReference>
<proteinExistence type="inferred from homology"/>
<reference evidence="11 12" key="1">
    <citation type="submission" date="2021-03" db="EMBL/GenBank/DDBJ databases">
        <title>novel species in genus Cellulomonas.</title>
        <authorList>
            <person name="Zhang G."/>
        </authorList>
    </citation>
    <scope>NUCLEOTIDE SEQUENCE [LARGE SCALE GENOMIC DNA]</scope>
    <source>
        <strain evidence="12">zg-ZUI188</strain>
    </source>
</reference>
<evidence type="ECO:0000313" key="12">
    <source>
        <dbReference type="Proteomes" id="UP000678317"/>
    </source>
</evidence>
<feature type="binding site" evidence="10">
    <location>
        <position position="106"/>
    </location>
    <ligand>
        <name>iminosuccinate</name>
        <dbReference type="ChEBI" id="CHEBI:77875"/>
    </ligand>
</feature>
<name>A0ABS3SEH3_9CELL</name>
<comment type="caution">
    <text evidence="11">The sequence shown here is derived from an EMBL/GenBank/DDBJ whole genome shotgun (WGS) entry which is preliminary data.</text>
</comment>
<evidence type="ECO:0000256" key="10">
    <source>
        <dbReference type="HAMAP-Rule" id="MF_00569"/>
    </source>
</evidence>
<sequence length="422" mass="45148">MSTRTACIVARSGAAGARPGVWKDRRVSAITFSEPAPSALLLLGRGVDLASERGVECVGDLPAPSDPDLVARARAARAALGSRAFVLGHHYQRDEVIEFADVTGDSFKLAREAAARPDAEFILFCGVHFMAESADILTSDQQQVILPDLAAGCSMADMAAIDQVEDAWDVLVDAGLAESTVPVTYMNSAASIKAFTGRHGGTICTSSNAHVALRWAFDKVGGLGATGKVLFMPDQHLGRNTAVQQLGLSLDDCVVFDPRKPGGGLTTQQLRDARMILWRGHCSVHGRFSVRNVTDMRAAVPDVTVIVHPECQHEVVLAADLVGSTEYIVKALDAAAPGSSWAVGTELNLVRRLAAAHPDKNIHYLDSTVCFCSTMNRIDLPHLVWAMESLVAGRPVNRIVVDPDDAHWARVALDQMLALPGY</sequence>
<feature type="binding site" evidence="10">
    <location>
        <position position="206"/>
    </location>
    <ligand>
        <name>iminosuccinate</name>
        <dbReference type="ChEBI" id="CHEBI:77875"/>
    </ligand>
</feature>
<dbReference type="NCBIfam" id="NF006881">
    <property type="entry name" value="PRK09375.2-2"/>
    <property type="match status" value="1"/>
</dbReference>
<dbReference type="Proteomes" id="UP000678317">
    <property type="component" value="Unassembled WGS sequence"/>
</dbReference>
<dbReference type="EC" id="2.5.1.72" evidence="2 10"/>
<keyword evidence="6 10" id="KW-0808">Transferase</keyword>
<evidence type="ECO:0000256" key="9">
    <source>
        <dbReference type="ARBA" id="ARBA00023014"/>
    </source>
</evidence>
<dbReference type="PANTHER" id="PTHR30573">
    <property type="entry name" value="QUINOLINATE SYNTHETASE A"/>
    <property type="match status" value="1"/>
</dbReference>
<dbReference type="InterPro" id="IPR023515">
    <property type="entry name" value="Quinolinate_synth_A_type3"/>
</dbReference>
<evidence type="ECO:0000256" key="5">
    <source>
        <dbReference type="ARBA" id="ARBA00022642"/>
    </source>
</evidence>
<evidence type="ECO:0000256" key="3">
    <source>
        <dbReference type="ARBA" id="ARBA00022485"/>
    </source>
</evidence>
<comment type="cofactor">
    <cofactor evidence="10">
        <name>[4Fe-4S] cluster</name>
        <dbReference type="ChEBI" id="CHEBI:49883"/>
    </cofactor>
    <text evidence="10">Binds 1 [4Fe-4S] cluster per subunit.</text>
</comment>
<protein>
    <recommendedName>
        <fullName evidence="2 10">Quinolinate synthase</fullName>
        <ecNumber evidence="2 10">2.5.1.72</ecNumber>
    </recommendedName>
</protein>
<keyword evidence="4 10" id="KW-0963">Cytoplasm</keyword>
<comment type="catalytic activity">
    <reaction evidence="10">
        <text>iminosuccinate + dihydroxyacetone phosphate = quinolinate + phosphate + 2 H2O + H(+)</text>
        <dbReference type="Rhea" id="RHEA:25888"/>
        <dbReference type="ChEBI" id="CHEBI:15377"/>
        <dbReference type="ChEBI" id="CHEBI:15378"/>
        <dbReference type="ChEBI" id="CHEBI:29959"/>
        <dbReference type="ChEBI" id="CHEBI:43474"/>
        <dbReference type="ChEBI" id="CHEBI:57642"/>
        <dbReference type="ChEBI" id="CHEBI:77875"/>
        <dbReference type="EC" id="2.5.1.72"/>
    </reaction>
</comment>
<keyword evidence="5 10" id="KW-0662">Pyridine nucleotide biosynthesis</keyword>
<feature type="binding site" evidence="10">
    <location>
        <begin position="308"/>
        <end position="310"/>
    </location>
    <ligand>
        <name>iminosuccinate</name>
        <dbReference type="ChEBI" id="CHEBI:77875"/>
    </ligand>
</feature>
<keyword evidence="3 10" id="KW-0004">4Fe-4S</keyword>
<dbReference type="InterPro" id="IPR003473">
    <property type="entry name" value="NadA"/>
</dbReference>
<comment type="pathway">
    <text evidence="1 10">Cofactor biosynthesis; NAD(+) biosynthesis; quinolinate from iminoaspartate: step 1/1.</text>
</comment>
<dbReference type="NCBIfam" id="TIGR00550">
    <property type="entry name" value="nadA"/>
    <property type="match status" value="1"/>
</dbReference>
<keyword evidence="7 10" id="KW-0479">Metal-binding</keyword>
<dbReference type="HAMAP" id="MF_00569">
    <property type="entry name" value="NadA_type3"/>
    <property type="match status" value="1"/>
</dbReference>
<comment type="similarity">
    <text evidence="10">Belongs to the quinolinate synthase family. Type 3 subfamily.</text>
</comment>
<organism evidence="11 12">
    <name type="scientific">Cellulomonas fengjieae</name>
    <dbReference type="NCBI Taxonomy" id="2819978"/>
    <lineage>
        <taxon>Bacteria</taxon>
        <taxon>Bacillati</taxon>
        <taxon>Actinomycetota</taxon>
        <taxon>Actinomycetes</taxon>
        <taxon>Micrococcales</taxon>
        <taxon>Cellulomonadaceae</taxon>
        <taxon>Cellulomonas</taxon>
    </lineage>
</organism>
<feature type="binding site" evidence="10">
    <location>
        <begin position="185"/>
        <end position="187"/>
    </location>
    <ligand>
        <name>iminosuccinate</name>
        <dbReference type="ChEBI" id="CHEBI:77875"/>
    </ligand>
</feature>
<feature type="binding site" evidence="10">
    <location>
        <position position="282"/>
    </location>
    <ligand>
        <name>[4Fe-4S] cluster</name>
        <dbReference type="ChEBI" id="CHEBI:49883"/>
    </ligand>
</feature>
<evidence type="ECO:0000256" key="1">
    <source>
        <dbReference type="ARBA" id="ARBA00005065"/>
    </source>
</evidence>
<feature type="binding site" evidence="10">
    <location>
        <position position="89"/>
    </location>
    <ligand>
        <name>iminosuccinate</name>
        <dbReference type="ChEBI" id="CHEBI:77875"/>
    </ligand>
</feature>
<dbReference type="SUPFAM" id="SSF142754">
    <property type="entry name" value="NadA-like"/>
    <property type="match status" value="1"/>
</dbReference>
<comment type="function">
    <text evidence="10">Catalyzes the condensation of iminoaspartate with dihydroxyacetone phosphate to form quinolinate.</text>
</comment>
<feature type="binding site" evidence="10">
    <location>
        <position position="153"/>
    </location>
    <ligand>
        <name>[4Fe-4S] cluster</name>
        <dbReference type="ChEBI" id="CHEBI:49883"/>
    </ligand>
</feature>
<evidence type="ECO:0000256" key="4">
    <source>
        <dbReference type="ARBA" id="ARBA00022490"/>
    </source>
</evidence>
<keyword evidence="8 10" id="KW-0408">Iron</keyword>
<keyword evidence="9 10" id="KW-0411">Iron-sulfur</keyword>
<dbReference type="Pfam" id="PF02445">
    <property type="entry name" value="NadA"/>
    <property type="match status" value="1"/>
</dbReference>
<feature type="binding site" evidence="10">
    <location>
        <position position="325"/>
    </location>
    <ligand>
        <name>iminosuccinate</name>
        <dbReference type="ChEBI" id="CHEBI:77875"/>
    </ligand>
</feature>
<evidence type="ECO:0000256" key="2">
    <source>
        <dbReference type="ARBA" id="ARBA00012669"/>
    </source>
</evidence>
<dbReference type="EMBL" id="JAGFBM010000001">
    <property type="protein sequence ID" value="MBO3084151.1"/>
    <property type="molecule type" value="Genomic_DNA"/>
</dbReference>
<evidence type="ECO:0000313" key="11">
    <source>
        <dbReference type="EMBL" id="MBO3084151.1"/>
    </source>
</evidence>
<evidence type="ECO:0000256" key="6">
    <source>
        <dbReference type="ARBA" id="ARBA00022679"/>
    </source>
</evidence>
<dbReference type="InterPro" id="IPR036094">
    <property type="entry name" value="NadA_sf"/>
</dbReference>
<accession>A0ABS3SEH3</accession>
<dbReference type="Gene3D" id="3.40.50.10800">
    <property type="entry name" value="NadA-like"/>
    <property type="match status" value="3"/>
</dbReference>
<evidence type="ECO:0000256" key="7">
    <source>
        <dbReference type="ARBA" id="ARBA00022723"/>
    </source>
</evidence>
<dbReference type="PANTHER" id="PTHR30573:SF0">
    <property type="entry name" value="QUINOLINATE SYNTHASE, CHLOROPLASTIC"/>
    <property type="match status" value="1"/>
</dbReference>
<feature type="binding site" evidence="10">
    <location>
        <position position="372"/>
    </location>
    <ligand>
        <name>[4Fe-4S] cluster</name>
        <dbReference type="ChEBI" id="CHEBI:49883"/>
    </ligand>
</feature>
<comment type="subcellular location">
    <subcellularLocation>
        <location evidence="10">Cytoplasm</location>
    </subcellularLocation>
</comment>
<evidence type="ECO:0000256" key="8">
    <source>
        <dbReference type="ARBA" id="ARBA00023004"/>
    </source>
</evidence>
<keyword evidence="12" id="KW-1185">Reference proteome</keyword>